<evidence type="ECO:0000313" key="3">
    <source>
        <dbReference type="Proteomes" id="UP000242715"/>
    </source>
</evidence>
<evidence type="ECO:0000256" key="1">
    <source>
        <dbReference type="SAM" id="MobiDB-lite"/>
    </source>
</evidence>
<feature type="region of interest" description="Disordered" evidence="1">
    <location>
        <begin position="49"/>
        <end position="68"/>
    </location>
</feature>
<accession>A0A2Z6MBA1</accession>
<protein>
    <submittedName>
        <fullName evidence="2">Uncharacterized protein</fullName>
    </submittedName>
</protein>
<dbReference type="Proteomes" id="UP000242715">
    <property type="component" value="Unassembled WGS sequence"/>
</dbReference>
<feature type="compositionally biased region" description="Basic residues" evidence="1">
    <location>
        <begin position="1"/>
        <end position="13"/>
    </location>
</feature>
<gene>
    <name evidence="2" type="ORF">TSUD_379760</name>
</gene>
<keyword evidence="3" id="KW-1185">Reference proteome</keyword>
<dbReference type="AlphaFoldDB" id="A0A2Z6MBA1"/>
<dbReference type="EMBL" id="DF973409">
    <property type="protein sequence ID" value="GAU29886.1"/>
    <property type="molecule type" value="Genomic_DNA"/>
</dbReference>
<evidence type="ECO:0000313" key="2">
    <source>
        <dbReference type="EMBL" id="GAU29886.1"/>
    </source>
</evidence>
<name>A0A2Z6MBA1_TRISU</name>
<feature type="region of interest" description="Disordered" evidence="1">
    <location>
        <begin position="1"/>
        <end position="36"/>
    </location>
</feature>
<proteinExistence type="predicted"/>
<sequence length="68" mass="7880">MLQKHAHQRKKKHTLTELSLNSRSPPPRTAESPIKPLTLTLNRNIYLSDSQSPSRFHPQSQFFSELLN</sequence>
<reference evidence="3" key="1">
    <citation type="journal article" date="2017" name="Front. Plant Sci.">
        <title>Climate Clever Clovers: New Paradigm to Reduce the Environmental Footprint of Ruminants by Breeding Low Methanogenic Forages Utilizing Haplotype Variation.</title>
        <authorList>
            <person name="Kaur P."/>
            <person name="Appels R."/>
            <person name="Bayer P.E."/>
            <person name="Keeble-Gagnere G."/>
            <person name="Wang J."/>
            <person name="Hirakawa H."/>
            <person name="Shirasawa K."/>
            <person name="Vercoe P."/>
            <person name="Stefanova K."/>
            <person name="Durmic Z."/>
            <person name="Nichols P."/>
            <person name="Revell C."/>
            <person name="Isobe S.N."/>
            <person name="Edwards D."/>
            <person name="Erskine W."/>
        </authorList>
    </citation>
    <scope>NUCLEOTIDE SEQUENCE [LARGE SCALE GENOMIC DNA]</scope>
    <source>
        <strain evidence="3">cv. Daliak</strain>
    </source>
</reference>
<organism evidence="2 3">
    <name type="scientific">Trifolium subterraneum</name>
    <name type="common">Subterranean clover</name>
    <dbReference type="NCBI Taxonomy" id="3900"/>
    <lineage>
        <taxon>Eukaryota</taxon>
        <taxon>Viridiplantae</taxon>
        <taxon>Streptophyta</taxon>
        <taxon>Embryophyta</taxon>
        <taxon>Tracheophyta</taxon>
        <taxon>Spermatophyta</taxon>
        <taxon>Magnoliopsida</taxon>
        <taxon>eudicotyledons</taxon>
        <taxon>Gunneridae</taxon>
        <taxon>Pentapetalae</taxon>
        <taxon>rosids</taxon>
        <taxon>fabids</taxon>
        <taxon>Fabales</taxon>
        <taxon>Fabaceae</taxon>
        <taxon>Papilionoideae</taxon>
        <taxon>50 kb inversion clade</taxon>
        <taxon>NPAAA clade</taxon>
        <taxon>Hologalegina</taxon>
        <taxon>IRL clade</taxon>
        <taxon>Trifolieae</taxon>
        <taxon>Trifolium</taxon>
    </lineage>
</organism>